<name>A0A2M7AQQ8_9BACT</name>
<sequence>MKEKDKKDKSKFPKYAEYVARLRCGDGDMVLISALDDVLRQVKENAGVSDNDIENAPFYFLKGKQYIKKQV</sequence>
<dbReference type="Proteomes" id="UP000230972">
    <property type="component" value="Unassembled WGS sequence"/>
</dbReference>
<gene>
    <name evidence="1" type="ORF">COS80_00380</name>
</gene>
<reference evidence="2" key="1">
    <citation type="submission" date="2017-09" db="EMBL/GenBank/DDBJ databases">
        <title>Depth-based differentiation of microbial function through sediment-hosted aquifers and enrichment of novel symbionts in the deep terrestrial subsurface.</title>
        <authorList>
            <person name="Probst A.J."/>
            <person name="Ladd B."/>
            <person name="Jarett J.K."/>
            <person name="Geller-Mcgrath D.E."/>
            <person name="Sieber C.M.K."/>
            <person name="Emerson J.B."/>
            <person name="Anantharaman K."/>
            <person name="Thomas B.C."/>
            <person name="Malmstrom R."/>
            <person name="Stieglmeier M."/>
            <person name="Klingl A."/>
            <person name="Woyke T."/>
            <person name="Ryan C.M."/>
            <person name="Banfield J.F."/>
        </authorList>
    </citation>
    <scope>NUCLEOTIDE SEQUENCE [LARGE SCALE GENOMIC DNA]</scope>
</reference>
<proteinExistence type="predicted"/>
<organism evidence="1 2">
    <name type="scientific">Candidatus Woesebacteria bacterium CG06_land_8_20_14_3_00_39_27</name>
    <dbReference type="NCBI Taxonomy" id="1975057"/>
    <lineage>
        <taxon>Bacteria</taxon>
        <taxon>Candidatus Woeseibacteriota</taxon>
    </lineage>
</organism>
<comment type="caution">
    <text evidence="1">The sequence shown here is derived from an EMBL/GenBank/DDBJ whole genome shotgun (WGS) entry which is preliminary data.</text>
</comment>
<evidence type="ECO:0000313" key="1">
    <source>
        <dbReference type="EMBL" id="PIU71966.1"/>
    </source>
</evidence>
<accession>A0A2M7AQQ8</accession>
<protein>
    <submittedName>
        <fullName evidence="1">Uncharacterized protein</fullName>
    </submittedName>
</protein>
<dbReference type="AlphaFoldDB" id="A0A2M7AQQ8"/>
<evidence type="ECO:0000313" key="2">
    <source>
        <dbReference type="Proteomes" id="UP000230972"/>
    </source>
</evidence>
<dbReference type="EMBL" id="PEWC01000010">
    <property type="protein sequence ID" value="PIU71966.1"/>
    <property type="molecule type" value="Genomic_DNA"/>
</dbReference>